<accession>A0ABX5GFG8</accession>
<dbReference type="Proteomes" id="UP000241566">
    <property type="component" value="Unassembled WGS sequence"/>
</dbReference>
<keyword evidence="2" id="KW-1185">Reference proteome</keyword>
<organism evidence="1 2">
    <name type="scientific">Photobacterium leiognathi</name>
    <dbReference type="NCBI Taxonomy" id="553611"/>
    <lineage>
        <taxon>Bacteria</taxon>
        <taxon>Pseudomonadati</taxon>
        <taxon>Pseudomonadota</taxon>
        <taxon>Gammaproteobacteria</taxon>
        <taxon>Vibrionales</taxon>
        <taxon>Vibrionaceae</taxon>
        <taxon>Photobacterium</taxon>
    </lineage>
</organism>
<evidence type="ECO:0000313" key="1">
    <source>
        <dbReference type="EMBL" id="PSV81937.1"/>
    </source>
</evidence>
<name>A0ABX5GFG8_PHOLE</name>
<protein>
    <submittedName>
        <fullName evidence="1">Uncharacterized protein</fullName>
    </submittedName>
</protein>
<gene>
    <name evidence="1" type="ORF">CTM94_10845</name>
</gene>
<proteinExistence type="predicted"/>
<reference evidence="1 2" key="1">
    <citation type="submission" date="2018-01" db="EMBL/GenBank/DDBJ databases">
        <title>Whole genome sequencing of Histamine producing bacteria.</title>
        <authorList>
            <person name="Butler K."/>
        </authorList>
    </citation>
    <scope>NUCLEOTIDE SEQUENCE [LARGE SCALE GENOMIC DNA]</scope>
    <source>
        <strain evidence="1 2">ATCC 25521</strain>
    </source>
</reference>
<dbReference type="RefSeq" id="WP_045066443.1">
    <property type="nucleotide sequence ID" value="NZ_CP131599.1"/>
</dbReference>
<comment type="caution">
    <text evidence="1">The sequence shown here is derived from an EMBL/GenBank/DDBJ whole genome shotgun (WGS) entry which is preliminary data.</text>
</comment>
<sequence length="77" mass="9019">MNNKYSLEARFIQRLKYTKALYGYISLDTIINSQLGAKVKFNKLKLKRVYNLKKIEKQASAIPEAFKKNHQKKTAIK</sequence>
<dbReference type="EMBL" id="PYOI01000014">
    <property type="protein sequence ID" value="PSV81937.1"/>
    <property type="molecule type" value="Genomic_DNA"/>
</dbReference>
<evidence type="ECO:0000313" key="2">
    <source>
        <dbReference type="Proteomes" id="UP000241566"/>
    </source>
</evidence>